<accession>A0A1G7D3Z2</accession>
<dbReference type="STRING" id="641691.SAMN05421636_105144"/>
<name>A0A1G7D3Z2_9FLAO</name>
<dbReference type="EMBL" id="FNAO01000005">
    <property type="protein sequence ID" value="SDE45740.1"/>
    <property type="molecule type" value="Genomic_DNA"/>
</dbReference>
<dbReference type="PANTHER" id="PTHR30328">
    <property type="entry name" value="TRANSCRIPTIONAL REPRESSOR"/>
    <property type="match status" value="1"/>
</dbReference>
<keyword evidence="1 2" id="KW-0238">DNA-binding</keyword>
<evidence type="ECO:0000313" key="6">
    <source>
        <dbReference type="Proteomes" id="UP000199109"/>
    </source>
</evidence>
<protein>
    <submittedName>
        <fullName evidence="5">Transcriptional regulator, TetR family</fullName>
    </submittedName>
</protein>
<dbReference type="OrthoDB" id="9789566at2"/>
<evidence type="ECO:0000256" key="1">
    <source>
        <dbReference type="ARBA" id="ARBA00023125"/>
    </source>
</evidence>
<evidence type="ECO:0000313" key="5">
    <source>
        <dbReference type="EMBL" id="SDE45740.1"/>
    </source>
</evidence>
<keyword evidence="3" id="KW-0472">Membrane</keyword>
<dbReference type="Gene3D" id="1.10.357.10">
    <property type="entry name" value="Tetracycline Repressor, domain 2"/>
    <property type="match status" value="1"/>
</dbReference>
<dbReference type="RefSeq" id="WP_091868505.1">
    <property type="nucleotide sequence ID" value="NZ_FNAO01000005.1"/>
</dbReference>
<dbReference type="Proteomes" id="UP000199109">
    <property type="component" value="Unassembled WGS sequence"/>
</dbReference>
<dbReference type="SUPFAM" id="SSF48498">
    <property type="entry name" value="Tetracyclin repressor-like, C-terminal domain"/>
    <property type="match status" value="1"/>
</dbReference>
<proteinExistence type="predicted"/>
<evidence type="ECO:0000256" key="3">
    <source>
        <dbReference type="SAM" id="Phobius"/>
    </source>
</evidence>
<dbReference type="InterPro" id="IPR001647">
    <property type="entry name" value="HTH_TetR"/>
</dbReference>
<dbReference type="GO" id="GO:0003677">
    <property type="term" value="F:DNA binding"/>
    <property type="evidence" value="ECO:0007669"/>
    <property type="project" value="UniProtKB-UniRule"/>
</dbReference>
<feature type="domain" description="HTH tetR-type" evidence="4">
    <location>
        <begin position="4"/>
        <end position="64"/>
    </location>
</feature>
<dbReference type="Pfam" id="PF00440">
    <property type="entry name" value="TetR_N"/>
    <property type="match status" value="1"/>
</dbReference>
<gene>
    <name evidence="5" type="ORF">SAMN05421636_105144</name>
</gene>
<dbReference type="PANTHER" id="PTHR30328:SF54">
    <property type="entry name" value="HTH-TYPE TRANSCRIPTIONAL REPRESSOR SCO4008"/>
    <property type="match status" value="1"/>
</dbReference>
<evidence type="ECO:0000256" key="2">
    <source>
        <dbReference type="PROSITE-ProRule" id="PRU00335"/>
    </source>
</evidence>
<organism evidence="5 6">
    <name type="scientific">Pricia antarctica</name>
    <dbReference type="NCBI Taxonomy" id="641691"/>
    <lineage>
        <taxon>Bacteria</taxon>
        <taxon>Pseudomonadati</taxon>
        <taxon>Bacteroidota</taxon>
        <taxon>Flavobacteriia</taxon>
        <taxon>Flavobacteriales</taxon>
        <taxon>Flavobacteriaceae</taxon>
        <taxon>Pricia</taxon>
    </lineage>
</organism>
<reference evidence="5 6" key="1">
    <citation type="submission" date="2016-10" db="EMBL/GenBank/DDBJ databases">
        <authorList>
            <person name="de Groot N.N."/>
        </authorList>
    </citation>
    <scope>NUCLEOTIDE SEQUENCE [LARGE SCALE GENOMIC DNA]</scope>
    <source>
        <strain evidence="5 6">DSM 23421</strain>
    </source>
</reference>
<evidence type="ECO:0000259" key="4">
    <source>
        <dbReference type="PROSITE" id="PS50977"/>
    </source>
</evidence>
<dbReference type="InterPro" id="IPR009057">
    <property type="entry name" value="Homeodomain-like_sf"/>
</dbReference>
<keyword evidence="3" id="KW-1133">Transmembrane helix</keyword>
<dbReference type="PRINTS" id="PR00455">
    <property type="entry name" value="HTHTETR"/>
</dbReference>
<dbReference type="InterPro" id="IPR036271">
    <property type="entry name" value="Tet_transcr_reg_TetR-rel_C_sf"/>
</dbReference>
<keyword evidence="3" id="KW-0812">Transmembrane</keyword>
<sequence length="200" mass="22702">MKDSSTEENILKAATSVFQKKGMAGARMQEIADEAKINKAMLHYYYRNKQQLFEAVFMLAFQKFAPHVNGIFNSEASVFEKIKGFADSYISFVIENPYLPTFLIQEININPEFAETFFTANSAPDPALFEKQIAEEIEKGILRPVDPKQLLLNLFSLCAFPFVGSGLIKGILKLDKESFNTMMEERKKLVPQLIINSIKT</sequence>
<dbReference type="AlphaFoldDB" id="A0A1G7D3Z2"/>
<dbReference type="InterPro" id="IPR050109">
    <property type="entry name" value="HTH-type_TetR-like_transc_reg"/>
</dbReference>
<dbReference type="PROSITE" id="PS50977">
    <property type="entry name" value="HTH_TETR_2"/>
    <property type="match status" value="1"/>
</dbReference>
<feature type="transmembrane region" description="Helical" evidence="3">
    <location>
        <begin position="150"/>
        <end position="172"/>
    </location>
</feature>
<keyword evidence="6" id="KW-1185">Reference proteome</keyword>
<dbReference type="SUPFAM" id="SSF46689">
    <property type="entry name" value="Homeodomain-like"/>
    <property type="match status" value="1"/>
</dbReference>
<feature type="DNA-binding region" description="H-T-H motif" evidence="2">
    <location>
        <begin position="27"/>
        <end position="46"/>
    </location>
</feature>